<comment type="similarity">
    <text evidence="2">Belongs to the glycosyl hydrolase 88 family.</text>
</comment>
<evidence type="ECO:0000256" key="2">
    <source>
        <dbReference type="ARBA" id="ARBA00038358"/>
    </source>
</evidence>
<gene>
    <name evidence="5" type="ORF">EDC52_106144</name>
</gene>
<evidence type="ECO:0000313" key="5">
    <source>
        <dbReference type="EMBL" id="TCV95213.1"/>
    </source>
</evidence>
<feature type="binding site" evidence="4">
    <location>
        <position position="238"/>
    </location>
    <ligand>
        <name>substrate</name>
    </ligand>
</feature>
<organism evidence="5 6">
    <name type="scientific">Biostraticola tofi</name>
    <dbReference type="NCBI Taxonomy" id="466109"/>
    <lineage>
        <taxon>Bacteria</taxon>
        <taxon>Pseudomonadati</taxon>
        <taxon>Pseudomonadota</taxon>
        <taxon>Gammaproteobacteria</taxon>
        <taxon>Enterobacterales</taxon>
        <taxon>Bruguierivoracaceae</taxon>
        <taxon>Biostraticola</taxon>
    </lineage>
</organism>
<proteinExistence type="inferred from homology"/>
<dbReference type="OrthoDB" id="428577at2"/>
<evidence type="ECO:0000256" key="4">
    <source>
        <dbReference type="PIRSR" id="PIRSR610905-2"/>
    </source>
</evidence>
<feature type="binding site" evidence="4">
    <location>
        <position position="105"/>
    </location>
    <ligand>
        <name>substrate</name>
    </ligand>
</feature>
<name>A0A4R3YVG6_9GAMM</name>
<dbReference type="GO" id="GO:0052757">
    <property type="term" value="F:chondroitin hydrolase activity"/>
    <property type="evidence" value="ECO:0007669"/>
    <property type="project" value="TreeGrafter"/>
</dbReference>
<dbReference type="InterPro" id="IPR008928">
    <property type="entry name" value="6-hairpin_glycosidase_sf"/>
</dbReference>
<accession>A0A4R3YVG6</accession>
<dbReference type="PANTHER" id="PTHR36845">
    <property type="entry name" value="HYDROLASE, PUTATIVE (AFU_ORTHOLOGUE AFUA_7G05090)-RELATED"/>
    <property type="match status" value="1"/>
</dbReference>
<feature type="binding site" evidence="4">
    <location>
        <position position="166"/>
    </location>
    <ligand>
        <name>substrate</name>
    </ligand>
</feature>
<comment type="caution">
    <text evidence="5">The sequence shown here is derived from an EMBL/GenBank/DDBJ whole genome shotgun (WGS) entry which is preliminary data.</text>
</comment>
<keyword evidence="1 5" id="KW-0378">Hydrolase</keyword>
<evidence type="ECO:0000256" key="1">
    <source>
        <dbReference type="ARBA" id="ARBA00022801"/>
    </source>
</evidence>
<protein>
    <submittedName>
        <fullName evidence="5">Unsaturated chondroitin disaccharide hydrolase</fullName>
    </submittedName>
</protein>
<dbReference type="InterPro" id="IPR012341">
    <property type="entry name" value="6hp_glycosidase-like_sf"/>
</dbReference>
<dbReference type="AlphaFoldDB" id="A0A4R3YVG6"/>
<evidence type="ECO:0000313" key="6">
    <source>
        <dbReference type="Proteomes" id="UP000295719"/>
    </source>
</evidence>
<dbReference type="Pfam" id="PF07470">
    <property type="entry name" value="Glyco_hydro_88"/>
    <property type="match status" value="1"/>
</dbReference>
<feature type="active site" description="Proton donor" evidence="3">
    <location>
        <position position="166"/>
    </location>
</feature>
<feature type="binding site" evidence="4">
    <location>
        <position position="224"/>
    </location>
    <ligand>
        <name>substrate</name>
    </ligand>
</feature>
<dbReference type="SUPFAM" id="SSF48208">
    <property type="entry name" value="Six-hairpin glycosidases"/>
    <property type="match status" value="1"/>
</dbReference>
<reference evidence="5 6" key="1">
    <citation type="submission" date="2019-03" db="EMBL/GenBank/DDBJ databases">
        <title>Genomic Encyclopedia of Type Strains, Phase IV (KMG-IV): sequencing the most valuable type-strain genomes for metagenomic binning, comparative biology and taxonomic classification.</title>
        <authorList>
            <person name="Goeker M."/>
        </authorList>
    </citation>
    <scope>NUCLEOTIDE SEQUENCE [LARGE SCALE GENOMIC DNA]</scope>
    <source>
        <strain evidence="5 6">DSM 19580</strain>
    </source>
</reference>
<dbReference type="Proteomes" id="UP000295719">
    <property type="component" value="Unassembled WGS sequence"/>
</dbReference>
<dbReference type="GO" id="GO:0000272">
    <property type="term" value="P:polysaccharide catabolic process"/>
    <property type="evidence" value="ECO:0007669"/>
    <property type="project" value="TreeGrafter"/>
</dbReference>
<feature type="binding site" evidence="4">
    <location>
        <position position="226"/>
    </location>
    <ligand>
        <name>substrate</name>
    </ligand>
</feature>
<dbReference type="Gene3D" id="1.50.10.10">
    <property type="match status" value="1"/>
</dbReference>
<keyword evidence="6" id="KW-1185">Reference proteome</keyword>
<dbReference type="RefSeq" id="WP_131865898.1">
    <property type="nucleotide sequence ID" value="NZ_SMCR01000006.1"/>
</dbReference>
<dbReference type="InterPro" id="IPR052369">
    <property type="entry name" value="UG_Glycosaminoglycan_Hydrolase"/>
</dbReference>
<dbReference type="InterPro" id="IPR010905">
    <property type="entry name" value="Glyco_hydro_88"/>
</dbReference>
<dbReference type="PANTHER" id="PTHR36845:SF1">
    <property type="entry name" value="HYDROLASE, PUTATIVE (AFU_ORTHOLOGUE AFUA_7G05090)-RELATED"/>
    <property type="match status" value="1"/>
</dbReference>
<evidence type="ECO:0000256" key="3">
    <source>
        <dbReference type="PIRSR" id="PIRSR610905-1"/>
    </source>
</evidence>
<sequence length="387" mass="44134">MTFDIRSNDKSYLKYEFDLSQVAKKITDKLKHQLQHFSGKYPAACSIDGQYPLTGNTDWTTGFWSGMTGLAWKLTGDKVFAEELDKQVRDFGERLDLQHDLDTHDLGFLYSLSCVNAWHLSGNESARQYALAAADALISRYLPVARIIQAWGDLSDPQQQGRMIIDCLMNLPLLYWASRETGHKQYAELAFNHAEQAYNYLLRDDFSTFHTFYMDVHSGEPLKGSTHQGYADNSCWARGQAWAIYGFTLSYGYTGDDRFLNAARETAEYYLAHLPADKICYWDLALTEPDTHRDSSAAAIAACGLLELAKYLSVLDPLQKKFIEAALLMAKELSLSYVDDQHDQSGYLKHSVYNMNKKRGVDEYSTWGDYFFFELISRLAAPLPAYW</sequence>
<feature type="binding site" evidence="4">
    <location>
        <position position="242"/>
    </location>
    <ligand>
        <name>substrate</name>
    </ligand>
</feature>
<feature type="active site" description="Nucleophile" evidence="3">
    <location>
        <position position="105"/>
    </location>
</feature>
<dbReference type="EMBL" id="SMCR01000006">
    <property type="protein sequence ID" value="TCV95213.1"/>
    <property type="molecule type" value="Genomic_DNA"/>
</dbReference>